<feature type="region of interest" description="Disordered" evidence="1">
    <location>
        <begin position="468"/>
        <end position="487"/>
    </location>
</feature>
<keyword evidence="4" id="KW-1185">Reference proteome</keyword>
<dbReference type="InterPro" id="IPR001214">
    <property type="entry name" value="SET_dom"/>
</dbReference>
<dbReference type="Pfam" id="PF00856">
    <property type="entry name" value="SET"/>
    <property type="match status" value="1"/>
</dbReference>
<dbReference type="PROSITE" id="PS50280">
    <property type="entry name" value="SET"/>
    <property type="match status" value="1"/>
</dbReference>
<dbReference type="PANTHER" id="PTHR47332:SF2">
    <property type="entry name" value="SET-6"/>
    <property type="match status" value="1"/>
</dbReference>
<dbReference type="EMBL" id="PHWZ01000243">
    <property type="protein sequence ID" value="TEY54110.1"/>
    <property type="molecule type" value="Genomic_DNA"/>
</dbReference>
<dbReference type="STRING" id="38488.A0A4Y8CXS5"/>
<dbReference type="Gene3D" id="2.170.270.10">
    <property type="entry name" value="SET domain"/>
    <property type="match status" value="1"/>
</dbReference>
<name>A0A4Y8CXS5_9HELO</name>
<comment type="caution">
    <text evidence="3">The sequence shown here is derived from an EMBL/GenBank/DDBJ whole genome shotgun (WGS) entry which is preliminary data.</text>
</comment>
<dbReference type="SUPFAM" id="SSF82199">
    <property type="entry name" value="SET domain"/>
    <property type="match status" value="1"/>
</dbReference>
<proteinExistence type="predicted"/>
<dbReference type="CDD" id="cd20071">
    <property type="entry name" value="SET_SMYD"/>
    <property type="match status" value="1"/>
</dbReference>
<protein>
    <recommendedName>
        <fullName evidence="2">SET domain-containing protein</fullName>
    </recommendedName>
</protein>
<gene>
    <name evidence="3" type="ORF">BOTCAL_0243g00020</name>
</gene>
<evidence type="ECO:0000313" key="4">
    <source>
        <dbReference type="Proteomes" id="UP000297299"/>
    </source>
</evidence>
<dbReference type="InterPro" id="IPR046341">
    <property type="entry name" value="SET_dom_sf"/>
</dbReference>
<organism evidence="3 4">
    <name type="scientific">Botryotinia calthae</name>
    <dbReference type="NCBI Taxonomy" id="38488"/>
    <lineage>
        <taxon>Eukaryota</taxon>
        <taxon>Fungi</taxon>
        <taxon>Dikarya</taxon>
        <taxon>Ascomycota</taxon>
        <taxon>Pezizomycotina</taxon>
        <taxon>Leotiomycetes</taxon>
        <taxon>Helotiales</taxon>
        <taxon>Sclerotiniaceae</taxon>
        <taxon>Botryotinia</taxon>
    </lineage>
</organism>
<sequence>MPDNPKYTLQNVPGKGKGLIATQDIPKGTRIIEETSIMTRPKRAPRGFSLRSQVNALNDEQRKAFLSLANVHPYKNADERYLGIFKTNALPMASNDEGGLFIEACRINHACDNNASSDWNVNIQKHTIHAGRDIQKSEEITISYLGSRPWPREIRRRVLQDKFRFLCSCSLCALPAGESRQTDRELMDIASIMTLVPGTFIRYPLQAYHYMDQAVQLFSRKGLGVRFLGGLFAEASTINIGHGDLARARILAQRAIPYMTTYHGSDSTQARDNKLRASHPSMGIFYRYLSSDWAKSVHDFPLGLDNDEFEDWLWKREGLQNSQIYFESPTSFLSHSIFPTFLGLPRRKQTSPEFYESIEGSSHQPRHHWCFLGNILDFETSPLTILVKDINDTIVELSLKTSAREIVSRLRKAHTVAVLYAQRDGTTTKPEIRLEDVSLLQIFPISLIHLIALRDITQEFSTKRETDNARTCHGCGMSGERLEEQGS</sequence>
<reference evidence="3 4" key="1">
    <citation type="submission" date="2017-11" db="EMBL/GenBank/DDBJ databases">
        <title>Comparative genomics of Botrytis spp.</title>
        <authorList>
            <person name="Valero-Jimenez C.A."/>
            <person name="Tapia P."/>
            <person name="Veloso J."/>
            <person name="Silva-Moreno E."/>
            <person name="Staats M."/>
            <person name="Valdes J.H."/>
            <person name="Van Kan J.A.L."/>
        </authorList>
    </citation>
    <scope>NUCLEOTIDE SEQUENCE [LARGE SCALE GENOMIC DNA]</scope>
    <source>
        <strain evidence="3 4">MUCL2830</strain>
    </source>
</reference>
<dbReference type="OrthoDB" id="265717at2759"/>
<dbReference type="AlphaFoldDB" id="A0A4Y8CXS5"/>
<evidence type="ECO:0000313" key="3">
    <source>
        <dbReference type="EMBL" id="TEY54110.1"/>
    </source>
</evidence>
<dbReference type="InterPro" id="IPR053185">
    <property type="entry name" value="SET_domain_protein"/>
</dbReference>
<feature type="domain" description="SET" evidence="2">
    <location>
        <begin position="5"/>
        <end position="145"/>
    </location>
</feature>
<evidence type="ECO:0000256" key="1">
    <source>
        <dbReference type="SAM" id="MobiDB-lite"/>
    </source>
</evidence>
<dbReference type="SMART" id="SM00317">
    <property type="entry name" value="SET"/>
    <property type="match status" value="1"/>
</dbReference>
<dbReference type="Proteomes" id="UP000297299">
    <property type="component" value="Unassembled WGS sequence"/>
</dbReference>
<dbReference type="PANTHER" id="PTHR47332">
    <property type="entry name" value="SET DOMAIN-CONTAINING PROTEIN 5"/>
    <property type="match status" value="1"/>
</dbReference>
<evidence type="ECO:0000259" key="2">
    <source>
        <dbReference type="PROSITE" id="PS50280"/>
    </source>
</evidence>
<accession>A0A4Y8CXS5</accession>